<dbReference type="EC" id="3.1.3.16" evidence="4"/>
<feature type="compositionally biased region" description="Low complexity" evidence="15">
    <location>
        <begin position="493"/>
        <end position="518"/>
    </location>
</feature>
<dbReference type="PROSITE" id="PS51746">
    <property type="entry name" value="PPM_2"/>
    <property type="match status" value="1"/>
</dbReference>
<feature type="region of interest" description="Disordered" evidence="15">
    <location>
        <begin position="1"/>
        <end position="46"/>
    </location>
</feature>
<feature type="compositionally biased region" description="Basic and acidic residues" evidence="15">
    <location>
        <begin position="22"/>
        <end position="46"/>
    </location>
</feature>
<dbReference type="GO" id="GO:0004722">
    <property type="term" value="F:protein serine/threonine phosphatase activity"/>
    <property type="evidence" value="ECO:0007669"/>
    <property type="project" value="UniProtKB-EC"/>
</dbReference>
<dbReference type="Gene3D" id="3.60.40.10">
    <property type="entry name" value="PPM-type phosphatase domain"/>
    <property type="match status" value="1"/>
</dbReference>
<dbReference type="Proteomes" id="UP000239649">
    <property type="component" value="Unassembled WGS sequence"/>
</dbReference>
<evidence type="ECO:0000313" key="19">
    <source>
        <dbReference type="Proteomes" id="UP000239649"/>
    </source>
</evidence>
<evidence type="ECO:0000256" key="9">
    <source>
        <dbReference type="ARBA" id="ARBA00022980"/>
    </source>
</evidence>
<gene>
    <name evidence="18" type="ORF">C2E20_4674</name>
</gene>
<dbReference type="Gene3D" id="3.30.160.20">
    <property type="match status" value="1"/>
</dbReference>
<dbReference type="GO" id="GO:0015935">
    <property type="term" value="C:small ribosomal subunit"/>
    <property type="evidence" value="ECO:0007669"/>
    <property type="project" value="InterPro"/>
</dbReference>
<evidence type="ECO:0000259" key="16">
    <source>
        <dbReference type="PROSITE" id="PS50881"/>
    </source>
</evidence>
<dbReference type="GO" id="GO:0022626">
    <property type="term" value="C:cytosolic ribosome"/>
    <property type="evidence" value="ECO:0007669"/>
    <property type="project" value="UniProtKB-ARBA"/>
</dbReference>
<evidence type="ECO:0000256" key="3">
    <source>
        <dbReference type="ARBA" id="ARBA00008945"/>
    </source>
</evidence>
<keyword evidence="6 13" id="KW-0378">Hydrolase</keyword>
<dbReference type="InterPro" id="IPR013810">
    <property type="entry name" value="Ribosomal_uS5_N"/>
</dbReference>
<keyword evidence="9 12" id="KW-0689">Ribosomal protein</keyword>
<feature type="region of interest" description="Disordered" evidence="15">
    <location>
        <begin position="478"/>
        <end position="518"/>
    </location>
</feature>
<evidence type="ECO:0000256" key="1">
    <source>
        <dbReference type="ARBA" id="ARBA00001936"/>
    </source>
</evidence>
<dbReference type="STRING" id="554055.A0A2P6VD29"/>
<dbReference type="FunFam" id="3.30.230.10:FF:000004">
    <property type="entry name" value="40S ribosomal protein S2"/>
    <property type="match status" value="1"/>
</dbReference>
<evidence type="ECO:0000256" key="2">
    <source>
        <dbReference type="ARBA" id="ARBA00001946"/>
    </source>
</evidence>
<name>A0A2P6VD29_9CHLO</name>
<dbReference type="InterPro" id="IPR015655">
    <property type="entry name" value="PP2C"/>
</dbReference>
<dbReference type="InterPro" id="IPR036457">
    <property type="entry name" value="PPM-type-like_dom_sf"/>
</dbReference>
<dbReference type="InterPro" id="IPR020568">
    <property type="entry name" value="Ribosomal_Su5_D2-typ_SF"/>
</dbReference>
<keyword evidence="5" id="KW-0479">Metal-binding</keyword>
<keyword evidence="7" id="KW-0460">Magnesium</keyword>
<dbReference type="GO" id="GO:0006412">
    <property type="term" value="P:translation"/>
    <property type="evidence" value="ECO:0007669"/>
    <property type="project" value="InterPro"/>
</dbReference>
<evidence type="ECO:0000256" key="13">
    <source>
        <dbReference type="RuleBase" id="RU003465"/>
    </source>
</evidence>
<feature type="compositionally biased region" description="Gly residues" evidence="15">
    <location>
        <begin position="10"/>
        <end position="21"/>
    </location>
</feature>
<reference evidence="18 19" key="1">
    <citation type="journal article" date="2018" name="Plant J.">
        <title>Genome sequences of Chlorella sorokiniana UTEX 1602 and Micractinium conductrix SAG 241.80: implications to maltose excretion by a green alga.</title>
        <authorList>
            <person name="Arriola M.B."/>
            <person name="Velmurugan N."/>
            <person name="Zhang Y."/>
            <person name="Plunkett M.H."/>
            <person name="Hondzo H."/>
            <person name="Barney B.M."/>
        </authorList>
    </citation>
    <scope>NUCLEOTIDE SEQUENCE [LARGE SCALE GENOMIC DNA]</scope>
    <source>
        <strain evidence="18 19">SAG 241.80</strain>
    </source>
</reference>
<keyword evidence="10" id="KW-0464">Manganese</keyword>
<evidence type="ECO:0000256" key="10">
    <source>
        <dbReference type="ARBA" id="ARBA00023211"/>
    </source>
</evidence>
<keyword evidence="19" id="KW-1185">Reference proteome</keyword>
<evidence type="ECO:0000256" key="15">
    <source>
        <dbReference type="SAM" id="MobiDB-lite"/>
    </source>
</evidence>
<dbReference type="PANTHER" id="PTHR13832:SF699">
    <property type="entry name" value="INTEGRIN-LINKED KINASE-ASSOCIATED SERINE_THREONINE PHOSPHATASE 2C"/>
    <property type="match status" value="1"/>
</dbReference>
<comment type="similarity">
    <text evidence="3 14">Belongs to the universal ribosomal protein uS5 family.</text>
</comment>
<dbReference type="PANTHER" id="PTHR13832">
    <property type="entry name" value="PROTEIN PHOSPHATASE 2C"/>
    <property type="match status" value="1"/>
</dbReference>
<accession>A0A2P6VD29</accession>
<evidence type="ECO:0000256" key="4">
    <source>
        <dbReference type="ARBA" id="ARBA00013081"/>
    </source>
</evidence>
<feature type="compositionally biased region" description="Low complexity" evidence="15">
    <location>
        <begin position="384"/>
        <end position="405"/>
    </location>
</feature>
<organism evidence="18 19">
    <name type="scientific">Micractinium conductrix</name>
    <dbReference type="NCBI Taxonomy" id="554055"/>
    <lineage>
        <taxon>Eukaryota</taxon>
        <taxon>Viridiplantae</taxon>
        <taxon>Chlorophyta</taxon>
        <taxon>core chlorophytes</taxon>
        <taxon>Trebouxiophyceae</taxon>
        <taxon>Chlorellales</taxon>
        <taxon>Chlorellaceae</taxon>
        <taxon>Chlorella clade</taxon>
        <taxon>Micractinium</taxon>
    </lineage>
</organism>
<comment type="similarity">
    <text evidence="13">Belongs to the PP2C family.</text>
</comment>
<dbReference type="SMART" id="SM00332">
    <property type="entry name" value="PP2Cc"/>
    <property type="match status" value="1"/>
</dbReference>
<dbReference type="CDD" id="cd00143">
    <property type="entry name" value="PP2Cc"/>
    <property type="match status" value="1"/>
</dbReference>
<dbReference type="PROSITE" id="PS01032">
    <property type="entry name" value="PPM_1"/>
    <property type="match status" value="1"/>
</dbReference>
<evidence type="ECO:0000256" key="5">
    <source>
        <dbReference type="ARBA" id="ARBA00022723"/>
    </source>
</evidence>
<dbReference type="SUPFAM" id="SSF54211">
    <property type="entry name" value="Ribosomal protein S5 domain 2-like"/>
    <property type="match status" value="1"/>
</dbReference>
<dbReference type="InterPro" id="IPR000222">
    <property type="entry name" value="PP2C_BS"/>
</dbReference>
<evidence type="ECO:0000259" key="17">
    <source>
        <dbReference type="PROSITE" id="PS51746"/>
    </source>
</evidence>
<dbReference type="PROSITE" id="PS50881">
    <property type="entry name" value="S5_DSRBD"/>
    <property type="match status" value="1"/>
</dbReference>
<dbReference type="NCBIfam" id="TIGR01020">
    <property type="entry name" value="uS5_euk_arch"/>
    <property type="match status" value="1"/>
</dbReference>
<evidence type="ECO:0000256" key="8">
    <source>
        <dbReference type="ARBA" id="ARBA00022912"/>
    </source>
</evidence>
<evidence type="ECO:0000256" key="7">
    <source>
        <dbReference type="ARBA" id="ARBA00022842"/>
    </source>
</evidence>
<evidence type="ECO:0000256" key="12">
    <source>
        <dbReference type="PROSITE-ProRule" id="PRU00268"/>
    </source>
</evidence>
<keyword evidence="8 13" id="KW-0904">Protein phosphatase</keyword>
<dbReference type="GO" id="GO:0046872">
    <property type="term" value="F:metal ion binding"/>
    <property type="evidence" value="ECO:0007669"/>
    <property type="project" value="UniProtKB-KW"/>
</dbReference>
<dbReference type="InterPro" id="IPR005324">
    <property type="entry name" value="Ribosomal_uS5_C"/>
</dbReference>
<dbReference type="OrthoDB" id="10253125at2759"/>
<dbReference type="PROSITE" id="PS00585">
    <property type="entry name" value="RIBOSOMAL_S5"/>
    <property type="match status" value="1"/>
</dbReference>
<dbReference type="FunFam" id="3.30.160.20:FF:000133">
    <property type="entry name" value="40S ribosomal protein S2"/>
    <property type="match status" value="1"/>
</dbReference>
<proteinExistence type="inferred from homology"/>
<evidence type="ECO:0000313" key="18">
    <source>
        <dbReference type="EMBL" id="PSC71995.1"/>
    </source>
</evidence>
<dbReference type="Pfam" id="PF00333">
    <property type="entry name" value="Ribosomal_S5"/>
    <property type="match status" value="1"/>
</dbReference>
<evidence type="ECO:0000256" key="6">
    <source>
        <dbReference type="ARBA" id="ARBA00022801"/>
    </source>
</evidence>
<feature type="region of interest" description="Disordered" evidence="15">
    <location>
        <begin position="370"/>
        <end position="413"/>
    </location>
</feature>
<feature type="domain" description="S5 DRBM" evidence="16">
    <location>
        <begin position="91"/>
        <end position="154"/>
    </location>
</feature>
<dbReference type="Pfam" id="PF03719">
    <property type="entry name" value="Ribosomal_S5_C"/>
    <property type="match status" value="1"/>
</dbReference>
<dbReference type="InterPro" id="IPR005711">
    <property type="entry name" value="Ribosomal_uS5_euk/arc"/>
</dbReference>
<comment type="caution">
    <text evidence="18">The sequence shown here is derived from an EMBL/GenBank/DDBJ whole genome shotgun (WGS) entry which is preliminary data.</text>
</comment>
<dbReference type="GO" id="GO:0003735">
    <property type="term" value="F:structural constituent of ribosome"/>
    <property type="evidence" value="ECO:0007669"/>
    <property type="project" value="UniProtKB-UniRule"/>
</dbReference>
<dbReference type="EMBL" id="LHPF02000012">
    <property type="protein sequence ID" value="PSC71995.1"/>
    <property type="molecule type" value="Genomic_DNA"/>
</dbReference>
<evidence type="ECO:0000256" key="14">
    <source>
        <dbReference type="RuleBase" id="RU003823"/>
    </source>
</evidence>
<dbReference type="AlphaFoldDB" id="A0A2P6VD29"/>
<keyword evidence="11 12" id="KW-0687">Ribonucleoprotein</keyword>
<dbReference type="InterPro" id="IPR014721">
    <property type="entry name" value="Ribsml_uS5_D2-typ_fold_subgr"/>
</dbReference>
<dbReference type="SUPFAM" id="SSF54768">
    <property type="entry name" value="dsRNA-binding domain-like"/>
    <property type="match status" value="1"/>
</dbReference>
<dbReference type="InterPro" id="IPR018192">
    <property type="entry name" value="Ribosomal_uS5_N_CS"/>
</dbReference>
<feature type="domain" description="PPM-type phosphatase" evidence="17">
    <location>
        <begin position="289"/>
        <end position="650"/>
    </location>
</feature>
<dbReference type="Gene3D" id="3.30.230.10">
    <property type="match status" value="1"/>
</dbReference>
<sequence>MADAPAPAGGERGGFGRGFGGRGDRGRGRGGDRGRGRGRGRRDDGEEKWVPVTKLGRLVQQGKIKSLEQIYLFSLAVKEYQIVDFFLGSALKDEVMKIMPVQKQTRAGQRTRFKAFVVVGDFNGHVGLGVKCAKEVATAIRGAIILAKMATVPVRRGYWGNKIGKVHTVPTKVTGECGSVMVRLIPAPRGAGIVAARTPKKVLQMAGIEDCYTCSRGSTKTLGNTIKATFFALSATYGFLTPELWRETVFTKNPMQEYSDFLAKPVATAAAQAAAAAAPPPRQPCVRLEAAYSEDKGSRLTMEDVAVITPEAAPELPAVRASFFGVFDGHGGANVAQHAAVHLNSAVLRAGLAEEAARLAAAVAAAAPAAGGGGAGGTHSSTSAAPQQQAGQQQGQRTQQAGAPPTHTQPSVKQCKAAIARGFQELDKQLLELCAANNWADGCTAVAAWVLGDNVFVANVGDARCVLARRPAPGASAAAVDGQQGQQAGGGAAAAAAQQQPAPQSAATPQQQQQQAPPELRAITLTREHKSIFPHERRRIEQAGSFVSADGRLAGRVEVSRAFGDRQFKKQGMSAAPDIQAFQISARDALLLLACDGFWGVFSPQDAVEFAARELWGKGNSVKQTCNRLIHEAIRERSCQDNCTVLLVLLLGRPGGGGGGGAAGCNGGALAGSGGAAAGRGGQAAS</sequence>
<dbReference type="InterPro" id="IPR001932">
    <property type="entry name" value="PPM-type_phosphatase-like_dom"/>
</dbReference>
<dbReference type="GO" id="GO:0003723">
    <property type="term" value="F:RNA binding"/>
    <property type="evidence" value="ECO:0007669"/>
    <property type="project" value="InterPro"/>
</dbReference>
<dbReference type="SUPFAM" id="SSF81606">
    <property type="entry name" value="PP2C-like"/>
    <property type="match status" value="1"/>
</dbReference>
<protein>
    <recommendedName>
        <fullName evidence="4">protein-serine/threonine phosphatase</fullName>
        <ecNumber evidence="4">3.1.3.16</ecNumber>
    </recommendedName>
</protein>
<comment type="cofactor">
    <cofactor evidence="1">
        <name>Mn(2+)</name>
        <dbReference type="ChEBI" id="CHEBI:29035"/>
    </cofactor>
</comment>
<dbReference type="Pfam" id="PF00481">
    <property type="entry name" value="PP2C"/>
    <property type="match status" value="2"/>
</dbReference>
<evidence type="ECO:0000256" key="11">
    <source>
        <dbReference type="ARBA" id="ARBA00023274"/>
    </source>
</evidence>
<comment type="cofactor">
    <cofactor evidence="2">
        <name>Mg(2+)</name>
        <dbReference type="ChEBI" id="CHEBI:18420"/>
    </cofactor>
</comment>